<dbReference type="PROSITE" id="PS51257">
    <property type="entry name" value="PROKAR_LIPOPROTEIN"/>
    <property type="match status" value="1"/>
</dbReference>
<dbReference type="OrthoDB" id="8032791at2"/>
<dbReference type="RefSeq" id="WP_018301153.1">
    <property type="nucleotide sequence ID" value="NZ_KB902276.1"/>
</dbReference>
<comment type="caution">
    <text evidence="2">The sequence shown here is derived from an EMBL/GenBank/DDBJ whole genome shotgun (WGS) entry which is preliminary data.</text>
</comment>
<gene>
    <name evidence="2" type="ORF">Wenmar_01484</name>
</gene>
<evidence type="ECO:0000313" key="3">
    <source>
        <dbReference type="Proteomes" id="UP000035100"/>
    </source>
</evidence>
<evidence type="ECO:0000256" key="1">
    <source>
        <dbReference type="SAM" id="SignalP"/>
    </source>
</evidence>
<evidence type="ECO:0008006" key="4">
    <source>
        <dbReference type="Google" id="ProtNLM"/>
    </source>
</evidence>
<dbReference type="Proteomes" id="UP000035100">
    <property type="component" value="Unassembled WGS sequence"/>
</dbReference>
<evidence type="ECO:0000313" key="2">
    <source>
        <dbReference type="EMBL" id="KIQ69914.1"/>
    </source>
</evidence>
<organism evidence="2 3">
    <name type="scientific">Wenxinia marina DSM 24838</name>
    <dbReference type="NCBI Taxonomy" id="1123501"/>
    <lineage>
        <taxon>Bacteria</taxon>
        <taxon>Pseudomonadati</taxon>
        <taxon>Pseudomonadota</taxon>
        <taxon>Alphaproteobacteria</taxon>
        <taxon>Rhodobacterales</taxon>
        <taxon>Roseobacteraceae</taxon>
        <taxon>Wenxinia</taxon>
    </lineage>
</organism>
<dbReference type="STRING" id="1123501.Wenmar_01484"/>
<protein>
    <recommendedName>
        <fullName evidence="4">Lipoprotein</fullName>
    </recommendedName>
</protein>
<feature type="signal peptide" evidence="1">
    <location>
        <begin position="1"/>
        <end position="16"/>
    </location>
</feature>
<accession>A0A0D0Q617</accession>
<keyword evidence="3" id="KW-1185">Reference proteome</keyword>
<proteinExistence type="predicted"/>
<sequence length="217" mass="23084">MRPFLVLALLALAACAETVPPPGTVVAEEEVEGGTLVTTTSGGPQGMEVIRTFVPGPPEGGWPVMGTMRARLDGRPFEWTTFDFSVGAFDATAWLQRVDGAIQLSLRGLPDGDPEADRGWLFVRGTLPSLAPGETTAAVVALTKEDSIVGPRWQSLPGAATLVLETLERDGDEVYGHATGRYAATVCPTDGEAIAFDETDCRRVEGTFDTEIQFDSL</sequence>
<dbReference type="AlphaFoldDB" id="A0A0D0Q617"/>
<dbReference type="EMBL" id="AONG01000008">
    <property type="protein sequence ID" value="KIQ69914.1"/>
    <property type="molecule type" value="Genomic_DNA"/>
</dbReference>
<name>A0A0D0Q617_9RHOB</name>
<reference evidence="2 3" key="1">
    <citation type="submission" date="2013-01" db="EMBL/GenBank/DDBJ databases">
        <authorList>
            <person name="Fiebig A."/>
            <person name="Goeker M."/>
            <person name="Klenk H.-P.P."/>
        </authorList>
    </citation>
    <scope>NUCLEOTIDE SEQUENCE [LARGE SCALE GENOMIC DNA]</scope>
    <source>
        <strain evidence="2 3">DSM 24838</strain>
    </source>
</reference>
<feature type="chain" id="PRO_5002219182" description="Lipoprotein" evidence="1">
    <location>
        <begin position="17"/>
        <end position="217"/>
    </location>
</feature>
<keyword evidence="1" id="KW-0732">Signal</keyword>